<keyword evidence="1" id="KW-0812">Transmembrane</keyword>
<feature type="transmembrane region" description="Helical" evidence="1">
    <location>
        <begin position="12"/>
        <end position="34"/>
    </location>
</feature>
<proteinExistence type="predicted"/>
<organism evidence="2 3">
    <name type="scientific">Pristionchus entomophagus</name>
    <dbReference type="NCBI Taxonomy" id="358040"/>
    <lineage>
        <taxon>Eukaryota</taxon>
        <taxon>Metazoa</taxon>
        <taxon>Ecdysozoa</taxon>
        <taxon>Nematoda</taxon>
        <taxon>Chromadorea</taxon>
        <taxon>Rhabditida</taxon>
        <taxon>Rhabditina</taxon>
        <taxon>Diplogasteromorpha</taxon>
        <taxon>Diplogasteroidea</taxon>
        <taxon>Neodiplogasteridae</taxon>
        <taxon>Pristionchus</taxon>
    </lineage>
</organism>
<evidence type="ECO:0008006" key="4">
    <source>
        <dbReference type="Google" id="ProtNLM"/>
    </source>
</evidence>
<evidence type="ECO:0000313" key="2">
    <source>
        <dbReference type="EMBL" id="GMS96569.1"/>
    </source>
</evidence>
<evidence type="ECO:0000256" key="1">
    <source>
        <dbReference type="SAM" id="Phobius"/>
    </source>
</evidence>
<dbReference type="AlphaFoldDB" id="A0AAV5TQ72"/>
<feature type="non-terminal residue" evidence="2">
    <location>
        <position position="155"/>
    </location>
</feature>
<accession>A0AAV5TQ72</accession>
<keyword evidence="1" id="KW-0472">Membrane</keyword>
<dbReference type="PANTHER" id="PTHR11238:SF9">
    <property type="entry name" value="PROMININ, ISOFORM D"/>
    <property type="match status" value="1"/>
</dbReference>
<reference evidence="2" key="1">
    <citation type="submission" date="2023-10" db="EMBL/GenBank/DDBJ databases">
        <title>Genome assembly of Pristionchus species.</title>
        <authorList>
            <person name="Yoshida K."/>
            <person name="Sommer R.J."/>
        </authorList>
    </citation>
    <scope>NUCLEOTIDE SEQUENCE</scope>
    <source>
        <strain evidence="2">RS0144</strain>
    </source>
</reference>
<feature type="transmembrane region" description="Helical" evidence="1">
    <location>
        <begin position="46"/>
        <end position="69"/>
    </location>
</feature>
<evidence type="ECO:0000313" key="3">
    <source>
        <dbReference type="Proteomes" id="UP001432027"/>
    </source>
</evidence>
<keyword evidence="3" id="KW-1185">Reference proteome</keyword>
<sequence length="155" mass="16768">VTDWISFGFKTIIILPCVVVLITATVAFFAGSLLHCKKKSLPSRGCCSIGCTLITLNVIVLTISFIVMIPSSFVMTIGYGTQLVCQPFFYDDKLMALQVVDDLVGSFPVPSMTPNAPPVILKFSEMMLSCESKSTFMQAVKGDQIIDVDAITASI</sequence>
<dbReference type="EMBL" id="BTSX01000004">
    <property type="protein sequence ID" value="GMS96569.1"/>
    <property type="molecule type" value="Genomic_DNA"/>
</dbReference>
<keyword evidence="1" id="KW-1133">Transmembrane helix</keyword>
<comment type="caution">
    <text evidence="2">The sequence shown here is derived from an EMBL/GenBank/DDBJ whole genome shotgun (WGS) entry which is preliminary data.</text>
</comment>
<gene>
    <name evidence="2" type="ORF">PENTCL1PPCAC_18744</name>
</gene>
<dbReference type="PANTHER" id="PTHR11238">
    <property type="entry name" value="PROMININ ISOFORM D-RELATED"/>
    <property type="match status" value="1"/>
</dbReference>
<dbReference type="Proteomes" id="UP001432027">
    <property type="component" value="Unassembled WGS sequence"/>
</dbReference>
<name>A0AAV5TQ72_9BILA</name>
<feature type="non-terminal residue" evidence="2">
    <location>
        <position position="1"/>
    </location>
</feature>
<protein>
    <recommendedName>
        <fullName evidence="4">G protein-coupled receptor</fullName>
    </recommendedName>
</protein>